<dbReference type="Gene3D" id="3.40.50.12500">
    <property type="match status" value="1"/>
</dbReference>
<name>A0ABP8HNC3_9BURK</name>
<reference evidence="2" key="1">
    <citation type="journal article" date="2019" name="Int. J. Syst. Evol. Microbiol.">
        <title>The Global Catalogue of Microorganisms (GCM) 10K type strain sequencing project: providing services to taxonomists for standard genome sequencing and annotation.</title>
        <authorList>
            <consortium name="The Broad Institute Genomics Platform"/>
            <consortium name="The Broad Institute Genome Sequencing Center for Infectious Disease"/>
            <person name="Wu L."/>
            <person name="Ma J."/>
        </authorList>
    </citation>
    <scope>NUCLEOTIDE SEQUENCE [LARGE SCALE GENOMIC DNA]</scope>
    <source>
        <strain evidence="2">JCM 17804</strain>
    </source>
</reference>
<proteinExistence type="predicted"/>
<dbReference type="InterPro" id="IPR011060">
    <property type="entry name" value="RibuloseP-bd_barrel"/>
</dbReference>
<sequence length="248" mass="26132">MTTHPPATLGLIVPPAAGLVPVDGQALYGTRDLRFIARGLGIPGISPEGFDTVVDRILELAVELRDAGAQAVSLMGTSLSFYRGLEFTHALRDRMQQATGLPCTTMSHAIVDSLRALGIRRVAVATAYIDTLNQRLVNYLASCGIEVTHIEGLSITGVDAVGQVSAETLMALAERTYAADRSAQGLLISCGGLLTLDIHVPLEHKLGIPVTSSSPAGFWDLVRTAGLDPASPGHGRLFEPETALERAA</sequence>
<accession>A0ABP8HNC3</accession>
<dbReference type="InterPro" id="IPR026286">
    <property type="entry name" value="MaiA/AMDase"/>
</dbReference>
<evidence type="ECO:0000313" key="2">
    <source>
        <dbReference type="Proteomes" id="UP001500975"/>
    </source>
</evidence>
<evidence type="ECO:0000313" key="1">
    <source>
        <dbReference type="EMBL" id="GAA4341499.1"/>
    </source>
</evidence>
<dbReference type="Pfam" id="PF17645">
    <property type="entry name" value="Amdase"/>
    <property type="match status" value="1"/>
</dbReference>
<dbReference type="RefSeq" id="WP_345537867.1">
    <property type="nucleotide sequence ID" value="NZ_BAABGJ010000020.1"/>
</dbReference>
<dbReference type="PANTHER" id="PTHR40267:SF1">
    <property type="entry name" value="BLR3294 PROTEIN"/>
    <property type="match status" value="1"/>
</dbReference>
<comment type="caution">
    <text evidence="1">The sequence shown here is derived from an EMBL/GenBank/DDBJ whole genome shotgun (WGS) entry which is preliminary data.</text>
</comment>
<dbReference type="Proteomes" id="UP001500975">
    <property type="component" value="Unassembled WGS sequence"/>
</dbReference>
<organism evidence="1 2">
    <name type="scientific">Variovorax defluvii</name>
    <dbReference type="NCBI Taxonomy" id="913761"/>
    <lineage>
        <taxon>Bacteria</taxon>
        <taxon>Pseudomonadati</taxon>
        <taxon>Pseudomonadota</taxon>
        <taxon>Betaproteobacteria</taxon>
        <taxon>Burkholderiales</taxon>
        <taxon>Comamonadaceae</taxon>
        <taxon>Variovorax</taxon>
    </lineage>
</organism>
<keyword evidence="2" id="KW-1185">Reference proteome</keyword>
<dbReference type="InterPro" id="IPR053714">
    <property type="entry name" value="Iso_Racemase_Enz_sf"/>
</dbReference>
<gene>
    <name evidence="1" type="ORF">GCM10023165_22220</name>
</gene>
<dbReference type="PIRSF" id="PIRSF015736">
    <property type="entry name" value="MI"/>
    <property type="match status" value="1"/>
</dbReference>
<dbReference type="EMBL" id="BAABGJ010000020">
    <property type="protein sequence ID" value="GAA4341499.1"/>
    <property type="molecule type" value="Genomic_DNA"/>
</dbReference>
<dbReference type="SUPFAM" id="SSF51366">
    <property type="entry name" value="Ribulose-phoshate binding barrel"/>
    <property type="match status" value="1"/>
</dbReference>
<protein>
    <submittedName>
        <fullName evidence="1">Aspartate/glutamate racemase family protein</fullName>
    </submittedName>
</protein>
<dbReference type="PANTHER" id="PTHR40267">
    <property type="entry name" value="BLR3294 PROTEIN"/>
    <property type="match status" value="1"/>
</dbReference>